<reference evidence="7 8" key="1">
    <citation type="journal article" date="2015" name="Nature">
        <title>rRNA introns, odd ribosomes, and small enigmatic genomes across a large radiation of phyla.</title>
        <authorList>
            <person name="Brown C.T."/>
            <person name="Hug L.A."/>
            <person name="Thomas B.C."/>
            <person name="Sharon I."/>
            <person name="Castelle C.J."/>
            <person name="Singh A."/>
            <person name="Wilkins M.J."/>
            <person name="Williams K.H."/>
            <person name="Banfield J.F."/>
        </authorList>
    </citation>
    <scope>NUCLEOTIDE SEQUENCE [LARGE SCALE GENOMIC DNA]</scope>
</reference>
<dbReference type="Pfam" id="PF02388">
    <property type="entry name" value="FemAB"/>
    <property type="match status" value="2"/>
</dbReference>
<dbReference type="GO" id="GO:0071555">
    <property type="term" value="P:cell wall organization"/>
    <property type="evidence" value="ECO:0007669"/>
    <property type="project" value="UniProtKB-KW"/>
</dbReference>
<protein>
    <submittedName>
        <fullName evidence="7">FemAB family protein</fullName>
    </submittedName>
</protein>
<dbReference type="SUPFAM" id="SSF55729">
    <property type="entry name" value="Acyl-CoA N-acyltransferases (Nat)"/>
    <property type="match status" value="1"/>
</dbReference>
<dbReference type="GO" id="GO:0016755">
    <property type="term" value="F:aminoacyltransferase activity"/>
    <property type="evidence" value="ECO:0007669"/>
    <property type="project" value="InterPro"/>
</dbReference>
<evidence type="ECO:0000256" key="6">
    <source>
        <dbReference type="ARBA" id="ARBA00023316"/>
    </source>
</evidence>
<dbReference type="Gene3D" id="3.40.630.30">
    <property type="match status" value="1"/>
</dbReference>
<comment type="caution">
    <text evidence="7">The sequence shown here is derived from an EMBL/GenBank/DDBJ whole genome shotgun (WGS) entry which is preliminary data.</text>
</comment>
<dbReference type="PATRIC" id="fig|1619044.3.peg.634"/>
<dbReference type="InterPro" id="IPR016181">
    <property type="entry name" value="Acyl_CoA_acyltransferase"/>
</dbReference>
<evidence type="ECO:0000256" key="4">
    <source>
        <dbReference type="ARBA" id="ARBA00022984"/>
    </source>
</evidence>
<keyword evidence="2" id="KW-0808">Transferase</keyword>
<evidence type="ECO:0000256" key="1">
    <source>
        <dbReference type="ARBA" id="ARBA00009943"/>
    </source>
</evidence>
<evidence type="ECO:0000256" key="2">
    <source>
        <dbReference type="ARBA" id="ARBA00022679"/>
    </source>
</evidence>
<accession>A0A0G1YFV0</accession>
<dbReference type="STRING" id="1619044.UY92_C0008G0014"/>
<dbReference type="EMBL" id="LCRX01000008">
    <property type="protein sequence ID" value="KKW42318.1"/>
    <property type="molecule type" value="Genomic_DNA"/>
</dbReference>
<keyword evidence="5" id="KW-0012">Acyltransferase</keyword>
<evidence type="ECO:0000256" key="5">
    <source>
        <dbReference type="ARBA" id="ARBA00023315"/>
    </source>
</evidence>
<dbReference type="InterPro" id="IPR003447">
    <property type="entry name" value="FEMABX"/>
</dbReference>
<keyword evidence="4" id="KW-0573">Peptidoglycan synthesis</keyword>
<sequence length="260" mass="29679">MIKFLEQERAYCFVRWEPGTAAGDTWRPSFERLRTTSHRQPGTTWVLDLSRPETELLEAMHPKTRYNIRLAERKGVAVRAEKNSEVFIELAAETAKRDGFKGHRAEYYRKMIELPLARQLVAYYGNEPIASNINIVFNGTCTYLHGASASRGRSVMAPYLLQWRSILEARSLGCRTYDFWGIAPATSENSGAGPVTCFHGFCWRAGHSWTGVTRFKVGFGGRAINYSEPFEVPLKLTAYRLWQTAKAAREFWGHYANHQS</sequence>
<dbReference type="GO" id="GO:0008360">
    <property type="term" value="P:regulation of cell shape"/>
    <property type="evidence" value="ECO:0007669"/>
    <property type="project" value="UniProtKB-KW"/>
</dbReference>
<dbReference type="PROSITE" id="PS51191">
    <property type="entry name" value="FEMABX"/>
    <property type="match status" value="1"/>
</dbReference>
<dbReference type="PANTHER" id="PTHR36174">
    <property type="entry name" value="LIPID II:GLYCINE GLYCYLTRANSFERASE"/>
    <property type="match status" value="1"/>
</dbReference>
<dbReference type="InterPro" id="IPR050644">
    <property type="entry name" value="PG_Glycine_Bridge_Synth"/>
</dbReference>
<proteinExistence type="inferred from homology"/>
<keyword evidence="3" id="KW-0133">Cell shape</keyword>
<evidence type="ECO:0000256" key="3">
    <source>
        <dbReference type="ARBA" id="ARBA00022960"/>
    </source>
</evidence>
<evidence type="ECO:0000313" key="7">
    <source>
        <dbReference type="EMBL" id="KKW42318.1"/>
    </source>
</evidence>
<organism evidence="7 8">
    <name type="scientific">Candidatus Magasanikbacteria bacterium GW2011_GWA2_56_11</name>
    <dbReference type="NCBI Taxonomy" id="1619044"/>
    <lineage>
        <taxon>Bacteria</taxon>
        <taxon>Candidatus Magasanikiibacteriota</taxon>
    </lineage>
</organism>
<comment type="similarity">
    <text evidence="1">Belongs to the FemABX family.</text>
</comment>
<gene>
    <name evidence="7" type="ORF">UY92_C0008G0014</name>
</gene>
<keyword evidence="6" id="KW-0961">Cell wall biogenesis/degradation</keyword>
<evidence type="ECO:0000313" key="8">
    <source>
        <dbReference type="Proteomes" id="UP000033870"/>
    </source>
</evidence>
<dbReference type="AlphaFoldDB" id="A0A0G1YFV0"/>
<name>A0A0G1YFV0_9BACT</name>
<dbReference type="GO" id="GO:0009252">
    <property type="term" value="P:peptidoglycan biosynthetic process"/>
    <property type="evidence" value="ECO:0007669"/>
    <property type="project" value="UniProtKB-KW"/>
</dbReference>
<dbReference type="PANTHER" id="PTHR36174:SF1">
    <property type="entry name" value="LIPID II:GLYCINE GLYCYLTRANSFERASE"/>
    <property type="match status" value="1"/>
</dbReference>
<dbReference type="Proteomes" id="UP000033870">
    <property type="component" value="Unassembled WGS sequence"/>
</dbReference>